<name>A0A9X9PTX1_GULGU</name>
<keyword evidence="3" id="KW-1185">Reference proteome</keyword>
<evidence type="ECO:0000313" key="3">
    <source>
        <dbReference type="Proteomes" id="UP000269945"/>
    </source>
</evidence>
<dbReference type="AlphaFoldDB" id="A0A9X9PTX1"/>
<feature type="compositionally biased region" description="Low complexity" evidence="1">
    <location>
        <begin position="53"/>
        <end position="63"/>
    </location>
</feature>
<gene>
    <name evidence="2" type="ORF">BN2614_LOCUS2</name>
</gene>
<reference evidence="2 3" key="1">
    <citation type="submission" date="2018-10" db="EMBL/GenBank/DDBJ databases">
        <authorList>
            <person name="Ekblom R."/>
            <person name="Jareborg N."/>
        </authorList>
    </citation>
    <scope>NUCLEOTIDE SEQUENCE [LARGE SCALE GENOMIC DNA]</scope>
    <source>
        <tissue evidence="2">Muscle</tissue>
    </source>
</reference>
<feature type="region of interest" description="Disordered" evidence="1">
    <location>
        <begin position="43"/>
        <end position="63"/>
    </location>
</feature>
<comment type="caution">
    <text evidence="2">The sequence shown here is derived from an EMBL/GenBank/DDBJ whole genome shotgun (WGS) entry which is preliminary data.</text>
</comment>
<dbReference type="EMBL" id="CYRY02001461">
    <property type="protein sequence ID" value="VCW66115.1"/>
    <property type="molecule type" value="Genomic_DNA"/>
</dbReference>
<evidence type="ECO:0000313" key="2">
    <source>
        <dbReference type="EMBL" id="VCW66115.1"/>
    </source>
</evidence>
<dbReference type="Proteomes" id="UP000269945">
    <property type="component" value="Unassembled WGS sequence"/>
</dbReference>
<sequence length="149" mass="16014">MVTARPAKASSWVSPHFCAPGTQRDNSSPKLCISSHCSGGLDPAGECPPSQPPQTTAPAQPRRPGLCTNKAFLDHDFGAGCLWIIVGSWGETCGGSPGVQVPPIPADARLPSRPWKGPPRPHLWPTLKVFFWKAVSYSLCAVRKLYLWG</sequence>
<accession>A0A9X9PTX1</accession>
<organism evidence="2 3">
    <name type="scientific">Gulo gulo</name>
    <name type="common">Wolverine</name>
    <name type="synonym">Gluton</name>
    <dbReference type="NCBI Taxonomy" id="48420"/>
    <lineage>
        <taxon>Eukaryota</taxon>
        <taxon>Metazoa</taxon>
        <taxon>Chordata</taxon>
        <taxon>Craniata</taxon>
        <taxon>Vertebrata</taxon>
        <taxon>Euteleostomi</taxon>
        <taxon>Mammalia</taxon>
        <taxon>Eutheria</taxon>
        <taxon>Laurasiatheria</taxon>
        <taxon>Carnivora</taxon>
        <taxon>Caniformia</taxon>
        <taxon>Musteloidea</taxon>
        <taxon>Mustelidae</taxon>
        <taxon>Guloninae</taxon>
        <taxon>Gulo</taxon>
    </lineage>
</organism>
<proteinExistence type="predicted"/>
<evidence type="ECO:0000256" key="1">
    <source>
        <dbReference type="SAM" id="MobiDB-lite"/>
    </source>
</evidence>
<protein>
    <submittedName>
        <fullName evidence="2">Uncharacterized protein</fullName>
    </submittedName>
</protein>